<dbReference type="RefSeq" id="WP_245935061.1">
    <property type="nucleotide sequence ID" value="NZ_CP025198.1"/>
</dbReference>
<reference evidence="1 2" key="1">
    <citation type="submission" date="2017-12" db="EMBL/GenBank/DDBJ databases">
        <title>The whole genome sequence of the Acidipropionibacterium virtanenii sp. nov. type strain JS278.</title>
        <authorList>
            <person name="Laine P."/>
            <person name="Deptula P."/>
            <person name="Varmanen P."/>
            <person name="Auvinen P."/>
        </authorList>
    </citation>
    <scope>NUCLEOTIDE SEQUENCE [LARGE SCALE GENOMIC DNA]</scope>
    <source>
        <strain evidence="1 2">JS278</strain>
    </source>
</reference>
<proteinExistence type="predicted"/>
<sequence length="120" mass="13092">MNGDMGMTEADFEACIDDALARIPERLATAIDNVVIEIADEPGPDQPPGLLGLYEGVPLTARDSNWGFVPPDVITIFSGPLTRFCRNREELVEQIAVTVIHEVAHHFGIGDARLHELGWG</sequence>
<protein>
    <recommendedName>
        <fullName evidence="3">Metallopeptidase family protein</fullName>
    </recommendedName>
</protein>
<dbReference type="SUPFAM" id="SSF55486">
    <property type="entry name" value="Metalloproteases ('zincins'), catalytic domain"/>
    <property type="match status" value="1"/>
</dbReference>
<name>A0A344UU40_9ACTN</name>
<dbReference type="Gene3D" id="3.30.2010.20">
    <property type="match status" value="1"/>
</dbReference>
<evidence type="ECO:0000313" key="1">
    <source>
        <dbReference type="EMBL" id="AXE38788.1"/>
    </source>
</evidence>
<dbReference type="EMBL" id="CP025198">
    <property type="protein sequence ID" value="AXE38788.1"/>
    <property type="molecule type" value="Genomic_DNA"/>
</dbReference>
<dbReference type="AlphaFoldDB" id="A0A344UU40"/>
<dbReference type="Pfam" id="PF06262">
    <property type="entry name" value="Zincin_1"/>
    <property type="match status" value="1"/>
</dbReference>
<dbReference type="InterPro" id="IPR010428">
    <property type="entry name" value="Zincin_1"/>
</dbReference>
<keyword evidence="2" id="KW-1185">Reference proteome</keyword>
<dbReference type="Proteomes" id="UP000251995">
    <property type="component" value="Chromosome"/>
</dbReference>
<evidence type="ECO:0000313" key="2">
    <source>
        <dbReference type="Proteomes" id="UP000251995"/>
    </source>
</evidence>
<accession>A0A344UU40</accession>
<gene>
    <name evidence="1" type="ORF">JS278_01624</name>
</gene>
<dbReference type="KEGG" id="acij:JS278_01624"/>
<organism evidence="1 2">
    <name type="scientific">Acidipropionibacterium virtanenii</name>
    <dbReference type="NCBI Taxonomy" id="2057246"/>
    <lineage>
        <taxon>Bacteria</taxon>
        <taxon>Bacillati</taxon>
        <taxon>Actinomycetota</taxon>
        <taxon>Actinomycetes</taxon>
        <taxon>Propionibacteriales</taxon>
        <taxon>Propionibacteriaceae</taxon>
        <taxon>Acidipropionibacterium</taxon>
    </lineage>
</organism>
<evidence type="ECO:0008006" key="3">
    <source>
        <dbReference type="Google" id="ProtNLM"/>
    </source>
</evidence>
<dbReference type="CDD" id="cd12952">
    <property type="entry name" value="MMP_ACEL2062"/>
    <property type="match status" value="1"/>
</dbReference>
<dbReference type="InterPro" id="IPR038555">
    <property type="entry name" value="Zincin_1_sf"/>
</dbReference>